<keyword evidence="3" id="KW-0238">DNA-binding</keyword>
<dbReference type="InterPro" id="IPR017887">
    <property type="entry name" value="TF_TCP_subgr"/>
</dbReference>
<dbReference type="Pfam" id="PF03634">
    <property type="entry name" value="TCP"/>
    <property type="match status" value="1"/>
</dbReference>
<dbReference type="AlphaFoldDB" id="A0A9W7JE00"/>
<dbReference type="InterPro" id="IPR005333">
    <property type="entry name" value="Transcription_factor_TCP"/>
</dbReference>
<keyword evidence="2" id="KW-0805">Transcription regulation</keyword>
<reference evidence="7" key="1">
    <citation type="submission" date="2023-05" db="EMBL/GenBank/DDBJ databases">
        <title>Genome and transcriptome analyses reveal genes involved in the formation of fine ridges on petal epidermal cells in Hibiscus trionum.</title>
        <authorList>
            <person name="Koshimizu S."/>
            <person name="Masuda S."/>
            <person name="Ishii T."/>
            <person name="Shirasu K."/>
            <person name="Hoshino A."/>
            <person name="Arita M."/>
        </authorList>
    </citation>
    <scope>NUCLEOTIDE SEQUENCE</scope>
    <source>
        <strain evidence="7">Hamamatsu line</strain>
    </source>
</reference>
<evidence type="ECO:0000313" key="8">
    <source>
        <dbReference type="Proteomes" id="UP001165190"/>
    </source>
</evidence>
<dbReference type="Proteomes" id="UP001165190">
    <property type="component" value="Unassembled WGS sequence"/>
</dbReference>
<dbReference type="GO" id="GO:0005634">
    <property type="term" value="C:nucleus"/>
    <property type="evidence" value="ECO:0007669"/>
    <property type="project" value="UniProtKB-SubCell"/>
</dbReference>
<name>A0A9W7JE00_HIBTR</name>
<evidence type="ECO:0000259" key="6">
    <source>
        <dbReference type="PROSITE" id="PS51369"/>
    </source>
</evidence>
<dbReference type="GO" id="GO:0003700">
    <property type="term" value="F:DNA-binding transcription factor activity"/>
    <property type="evidence" value="ECO:0007669"/>
    <property type="project" value="InterPro"/>
</dbReference>
<proteinExistence type="predicted"/>
<accession>A0A9W7JE00</accession>
<dbReference type="EMBL" id="BSYR01000061">
    <property type="protein sequence ID" value="GMJ11417.1"/>
    <property type="molecule type" value="Genomic_DNA"/>
</dbReference>
<evidence type="ECO:0000256" key="1">
    <source>
        <dbReference type="ARBA" id="ARBA00004123"/>
    </source>
</evidence>
<comment type="caution">
    <text evidence="7">The sequence shown here is derived from an EMBL/GenBank/DDBJ whole genome shotgun (WGS) entry which is preliminary data.</text>
</comment>
<keyword evidence="4" id="KW-0804">Transcription</keyword>
<feature type="domain" description="TCP" evidence="6">
    <location>
        <begin position="37"/>
        <end position="95"/>
    </location>
</feature>
<evidence type="ECO:0000256" key="2">
    <source>
        <dbReference type="ARBA" id="ARBA00023015"/>
    </source>
</evidence>
<evidence type="ECO:0000256" key="3">
    <source>
        <dbReference type="ARBA" id="ARBA00023125"/>
    </source>
</evidence>
<evidence type="ECO:0000313" key="7">
    <source>
        <dbReference type="EMBL" id="GMJ11417.1"/>
    </source>
</evidence>
<dbReference type="PANTHER" id="PTHR31072">
    <property type="entry name" value="TRANSCRIPTION FACTOR TCP4-RELATED"/>
    <property type="match status" value="1"/>
</dbReference>
<comment type="subcellular location">
    <subcellularLocation>
        <location evidence="1">Nucleus</location>
    </subcellularLocation>
</comment>
<organism evidence="7 8">
    <name type="scientific">Hibiscus trionum</name>
    <name type="common">Flower of an hour</name>
    <dbReference type="NCBI Taxonomy" id="183268"/>
    <lineage>
        <taxon>Eukaryota</taxon>
        <taxon>Viridiplantae</taxon>
        <taxon>Streptophyta</taxon>
        <taxon>Embryophyta</taxon>
        <taxon>Tracheophyta</taxon>
        <taxon>Spermatophyta</taxon>
        <taxon>Magnoliopsida</taxon>
        <taxon>eudicotyledons</taxon>
        <taxon>Gunneridae</taxon>
        <taxon>Pentapetalae</taxon>
        <taxon>rosids</taxon>
        <taxon>malvids</taxon>
        <taxon>Malvales</taxon>
        <taxon>Malvaceae</taxon>
        <taxon>Malvoideae</taxon>
        <taxon>Hibiscus</taxon>
    </lineage>
</organism>
<sequence length="409" mass="44412">MGDSNYQAATSSRLGLRHGGGEIVEVEGGRIVRSTGRKDRHSKVCTAKGPRDRRVRLSAHTAIQFYDVQDRLGYDRPSKAVDWLIKKAKSAIDKLAELPPCNAETLKTTTSTTKLPNNQEEQITITATDNEKSDQLHNLAAGSGSRRRTATIMGNQVQILQEMGDNPNRNSGFLPHSLVSGEIEETFKSFIPSEASTETPSSSLRFQNYPPDFSTRTSSHSQDLRLSLQSFPEPMLLHQHHQAAAAAAAQAHQSEPVLFSGFDGSSAGWEHHHQHPAEIGRFQRLVAWNSSGAGGGSSGGSGGIGGFLFGNPSAPPLPPVFGQNSQFFSQRGPLQSSNTPLVRAWVEQPIPTNNQHHQIPQNIHHQAALSTIGFTASGVFSGFRVPARFQGEEEEHDSIPNKLSSASHR</sequence>
<dbReference type="PANTHER" id="PTHR31072:SF273">
    <property type="entry name" value="TRANSCRIPTION FACTOR TCP4"/>
    <property type="match status" value="1"/>
</dbReference>
<keyword evidence="8" id="KW-1185">Reference proteome</keyword>
<keyword evidence="5" id="KW-0539">Nucleus</keyword>
<evidence type="ECO:0000256" key="4">
    <source>
        <dbReference type="ARBA" id="ARBA00023163"/>
    </source>
</evidence>
<dbReference type="GO" id="GO:0043565">
    <property type="term" value="F:sequence-specific DNA binding"/>
    <property type="evidence" value="ECO:0007669"/>
    <property type="project" value="TreeGrafter"/>
</dbReference>
<protein>
    <submittedName>
        <fullName evidence="7">TCP family transcription factor 4, maternal effect embryo arrest 35</fullName>
    </submittedName>
</protein>
<dbReference type="OrthoDB" id="1927134at2759"/>
<gene>
    <name evidence="7" type="ORF">HRI_004810900</name>
</gene>
<evidence type="ECO:0000256" key="5">
    <source>
        <dbReference type="ARBA" id="ARBA00023242"/>
    </source>
</evidence>
<dbReference type="PROSITE" id="PS51369">
    <property type="entry name" value="TCP"/>
    <property type="match status" value="1"/>
</dbReference>